<comment type="caution">
    <text evidence="2">The sequence shown here is derived from an EMBL/GenBank/DDBJ whole genome shotgun (WGS) entry which is preliminary data.</text>
</comment>
<dbReference type="SUPFAM" id="SSF56672">
    <property type="entry name" value="DNA/RNA polymerases"/>
    <property type="match status" value="1"/>
</dbReference>
<organism evidence="2 3">
    <name type="scientific">Euphydryas editha</name>
    <name type="common">Edith's checkerspot</name>
    <dbReference type="NCBI Taxonomy" id="104508"/>
    <lineage>
        <taxon>Eukaryota</taxon>
        <taxon>Metazoa</taxon>
        <taxon>Ecdysozoa</taxon>
        <taxon>Arthropoda</taxon>
        <taxon>Hexapoda</taxon>
        <taxon>Insecta</taxon>
        <taxon>Pterygota</taxon>
        <taxon>Neoptera</taxon>
        <taxon>Endopterygota</taxon>
        <taxon>Lepidoptera</taxon>
        <taxon>Glossata</taxon>
        <taxon>Ditrysia</taxon>
        <taxon>Papilionoidea</taxon>
        <taxon>Nymphalidae</taxon>
        <taxon>Nymphalinae</taxon>
        <taxon>Euphydryas</taxon>
    </lineage>
</organism>
<evidence type="ECO:0000313" key="3">
    <source>
        <dbReference type="Proteomes" id="UP001153954"/>
    </source>
</evidence>
<dbReference type="InterPro" id="IPR043502">
    <property type="entry name" value="DNA/RNA_pol_sf"/>
</dbReference>
<dbReference type="PROSITE" id="PS50878">
    <property type="entry name" value="RT_POL"/>
    <property type="match status" value="1"/>
</dbReference>
<protein>
    <recommendedName>
        <fullName evidence="1">Reverse transcriptase domain-containing protein</fullName>
    </recommendedName>
</protein>
<evidence type="ECO:0000259" key="1">
    <source>
        <dbReference type="PROSITE" id="PS50878"/>
    </source>
</evidence>
<dbReference type="Pfam" id="PF00078">
    <property type="entry name" value="RVT_1"/>
    <property type="match status" value="1"/>
</dbReference>
<gene>
    <name evidence="2" type="ORF">EEDITHA_LOCUS721</name>
</gene>
<dbReference type="PANTHER" id="PTHR19446">
    <property type="entry name" value="REVERSE TRANSCRIPTASES"/>
    <property type="match status" value="1"/>
</dbReference>
<name>A0AAU9TB02_EUPED</name>
<keyword evidence="3" id="KW-1185">Reference proteome</keyword>
<dbReference type="GO" id="GO:0071897">
    <property type="term" value="P:DNA biosynthetic process"/>
    <property type="evidence" value="ECO:0007669"/>
    <property type="project" value="UniProtKB-ARBA"/>
</dbReference>
<sequence length="168" mass="19078">MNRYLTLQYFPRQWKRAYIKIIPKPNKTDYTELNSYRPIGLLPVFGRALEKLFVRRVTFAAMKFDKLSERQFGFRPLTNTTAALSAAISAIEQARSNGLLTIAVSLDIKAAFDNAWWPALFHRLRLIDCPSNICGLIRSYTTDRTVTLDHAGSRVSKTMTKGCIQGST</sequence>
<reference evidence="2" key="1">
    <citation type="submission" date="2022-03" db="EMBL/GenBank/DDBJ databases">
        <authorList>
            <person name="Tunstrom K."/>
        </authorList>
    </citation>
    <scope>NUCLEOTIDE SEQUENCE</scope>
</reference>
<dbReference type="InterPro" id="IPR000477">
    <property type="entry name" value="RT_dom"/>
</dbReference>
<accession>A0AAU9TB02</accession>
<evidence type="ECO:0000313" key="2">
    <source>
        <dbReference type="EMBL" id="CAH2084118.1"/>
    </source>
</evidence>
<proteinExistence type="predicted"/>
<feature type="domain" description="Reverse transcriptase" evidence="1">
    <location>
        <begin position="3"/>
        <end position="168"/>
    </location>
</feature>
<dbReference type="EMBL" id="CAKOGL010000002">
    <property type="protein sequence ID" value="CAH2084118.1"/>
    <property type="molecule type" value="Genomic_DNA"/>
</dbReference>
<dbReference type="AlphaFoldDB" id="A0AAU9TB02"/>
<dbReference type="Proteomes" id="UP001153954">
    <property type="component" value="Unassembled WGS sequence"/>
</dbReference>